<dbReference type="Pfam" id="PF00067">
    <property type="entry name" value="p450"/>
    <property type="match status" value="2"/>
</dbReference>
<feature type="binding site" description="axial binding residue" evidence="5">
    <location>
        <position position="446"/>
    </location>
    <ligand>
        <name>heme</name>
        <dbReference type="ChEBI" id="CHEBI:30413"/>
    </ligand>
    <ligandPart>
        <name>Fe</name>
        <dbReference type="ChEBI" id="CHEBI:18248"/>
    </ligandPart>
</feature>
<evidence type="ECO:0000313" key="8">
    <source>
        <dbReference type="Proteomes" id="UP000572817"/>
    </source>
</evidence>
<keyword evidence="6" id="KW-0812">Transmembrane</keyword>
<comment type="similarity">
    <text evidence="2">Belongs to the cytochrome P450 family.</text>
</comment>
<protein>
    <submittedName>
        <fullName evidence="7">Cytochrome P450 oxidoreductase</fullName>
    </submittedName>
</protein>
<evidence type="ECO:0000313" key="7">
    <source>
        <dbReference type="EMBL" id="KAF4311546.1"/>
    </source>
</evidence>
<keyword evidence="8" id="KW-1185">Reference proteome</keyword>
<gene>
    <name evidence="7" type="ORF">GTA08_BOTSDO12868</name>
</gene>
<dbReference type="GO" id="GO:0016705">
    <property type="term" value="F:oxidoreductase activity, acting on paired donors, with incorporation or reduction of molecular oxygen"/>
    <property type="evidence" value="ECO:0007669"/>
    <property type="project" value="InterPro"/>
</dbReference>
<accession>A0A8H4NA74</accession>
<name>A0A8H4NA74_9PEZI</name>
<dbReference type="InterPro" id="IPR036396">
    <property type="entry name" value="Cyt_P450_sf"/>
</dbReference>
<evidence type="ECO:0000256" key="1">
    <source>
        <dbReference type="ARBA" id="ARBA00001971"/>
    </source>
</evidence>
<dbReference type="GO" id="GO:0004497">
    <property type="term" value="F:monooxygenase activity"/>
    <property type="evidence" value="ECO:0007669"/>
    <property type="project" value="InterPro"/>
</dbReference>
<keyword evidence="5" id="KW-0349">Heme</keyword>
<sequence length="501" mass="55615">MATTQILGPVLAFAKHHPFVILLCALCVYLLSNRYQRKLHRIPGPWLRSISTIPRMWSVYRGRSHEHDLALHRKYGSIVRVAPNTLSISDPQEINQIYGAGTKFYKSRFFELSAVYDEEGLVPDTFVLADKELHSRMKRNAANAYSMNAVVQMKSWLDGPTDRLLQILGEHAAKQTPCDLGELLKRYAMDAVFSLTFGKDLDFLRKGDQTGMMKTIELFTDYMAIFGQVPWTHRFLLGNTTIANWFLGPASASQDDMIALAAAQIAAATHRAAPEDADEDEPTTGTTLSRPHTFLTRLLANARANPALLSPRDITTHAFGNIAAGSDTTATDLRAVFIHLLAHPPARYADAAALPYLAATIREAMRLHPSVGMLLERTADEPARLCGRVVPPRTVVGVNPWVVQRDGRVFDEPDAFVPERWLAGDEGRLRRMRRSFFAFGAGAHTCSGRWMAVVEMTRCVAAVVAAFDFELAGKGEGVGFTNRWFTGQYGLEVVGRERGAR</sequence>
<dbReference type="PANTHER" id="PTHR24305:SF232">
    <property type="entry name" value="P450, PUTATIVE (EUROFUNG)-RELATED"/>
    <property type="match status" value="1"/>
</dbReference>
<dbReference type="InterPro" id="IPR001128">
    <property type="entry name" value="Cyt_P450"/>
</dbReference>
<dbReference type="Proteomes" id="UP000572817">
    <property type="component" value="Unassembled WGS sequence"/>
</dbReference>
<keyword evidence="4 5" id="KW-0408">Iron</keyword>
<keyword evidence="6" id="KW-0472">Membrane</keyword>
<feature type="transmembrane region" description="Helical" evidence="6">
    <location>
        <begin position="6"/>
        <end position="31"/>
    </location>
</feature>
<evidence type="ECO:0000256" key="2">
    <source>
        <dbReference type="ARBA" id="ARBA00010617"/>
    </source>
</evidence>
<dbReference type="OrthoDB" id="3934656at2759"/>
<dbReference type="InterPro" id="IPR002403">
    <property type="entry name" value="Cyt_P450_E_grp-IV"/>
</dbReference>
<dbReference type="Gene3D" id="1.10.630.10">
    <property type="entry name" value="Cytochrome P450"/>
    <property type="match status" value="1"/>
</dbReference>
<dbReference type="PRINTS" id="PR00465">
    <property type="entry name" value="EP450IV"/>
</dbReference>
<organism evidence="7 8">
    <name type="scientific">Botryosphaeria dothidea</name>
    <dbReference type="NCBI Taxonomy" id="55169"/>
    <lineage>
        <taxon>Eukaryota</taxon>
        <taxon>Fungi</taxon>
        <taxon>Dikarya</taxon>
        <taxon>Ascomycota</taxon>
        <taxon>Pezizomycotina</taxon>
        <taxon>Dothideomycetes</taxon>
        <taxon>Dothideomycetes incertae sedis</taxon>
        <taxon>Botryosphaeriales</taxon>
        <taxon>Botryosphaeriaceae</taxon>
        <taxon>Botryosphaeria</taxon>
    </lineage>
</organism>
<evidence type="ECO:0000256" key="4">
    <source>
        <dbReference type="ARBA" id="ARBA00023004"/>
    </source>
</evidence>
<dbReference type="InterPro" id="IPR050121">
    <property type="entry name" value="Cytochrome_P450_monoxygenase"/>
</dbReference>
<keyword evidence="3 5" id="KW-0479">Metal-binding</keyword>
<dbReference type="SUPFAM" id="SSF48264">
    <property type="entry name" value="Cytochrome P450"/>
    <property type="match status" value="1"/>
</dbReference>
<evidence type="ECO:0000256" key="6">
    <source>
        <dbReference type="SAM" id="Phobius"/>
    </source>
</evidence>
<comment type="cofactor">
    <cofactor evidence="1 5">
        <name>heme</name>
        <dbReference type="ChEBI" id="CHEBI:30413"/>
    </cofactor>
</comment>
<evidence type="ECO:0000256" key="5">
    <source>
        <dbReference type="PIRSR" id="PIRSR602403-1"/>
    </source>
</evidence>
<comment type="caution">
    <text evidence="7">The sequence shown here is derived from an EMBL/GenBank/DDBJ whole genome shotgun (WGS) entry which is preliminary data.</text>
</comment>
<dbReference type="GO" id="GO:0005506">
    <property type="term" value="F:iron ion binding"/>
    <property type="evidence" value="ECO:0007669"/>
    <property type="project" value="InterPro"/>
</dbReference>
<dbReference type="EMBL" id="WWBZ02000009">
    <property type="protein sequence ID" value="KAF4311546.1"/>
    <property type="molecule type" value="Genomic_DNA"/>
</dbReference>
<reference evidence="7" key="1">
    <citation type="submission" date="2020-04" db="EMBL/GenBank/DDBJ databases">
        <title>Genome Assembly and Annotation of Botryosphaeria dothidea sdau 11-99, a Latent Pathogen of Apple Fruit Ring Rot in China.</title>
        <authorList>
            <person name="Yu C."/>
            <person name="Diao Y."/>
            <person name="Lu Q."/>
            <person name="Zhao J."/>
            <person name="Cui S."/>
            <person name="Peng C."/>
            <person name="He B."/>
            <person name="Liu H."/>
        </authorList>
    </citation>
    <scope>NUCLEOTIDE SEQUENCE [LARGE SCALE GENOMIC DNA]</scope>
    <source>
        <strain evidence="7">Sdau11-99</strain>
    </source>
</reference>
<dbReference type="PRINTS" id="PR00385">
    <property type="entry name" value="P450"/>
</dbReference>
<evidence type="ECO:0000256" key="3">
    <source>
        <dbReference type="ARBA" id="ARBA00022723"/>
    </source>
</evidence>
<dbReference type="AlphaFoldDB" id="A0A8H4NA74"/>
<dbReference type="PANTHER" id="PTHR24305">
    <property type="entry name" value="CYTOCHROME P450"/>
    <property type="match status" value="1"/>
</dbReference>
<dbReference type="GO" id="GO:0020037">
    <property type="term" value="F:heme binding"/>
    <property type="evidence" value="ECO:0007669"/>
    <property type="project" value="InterPro"/>
</dbReference>
<keyword evidence="6" id="KW-1133">Transmembrane helix</keyword>
<proteinExistence type="inferred from homology"/>